<protein>
    <recommendedName>
        <fullName evidence="1">POTRA domain-containing protein</fullName>
    </recommendedName>
</protein>
<gene>
    <name evidence="2" type="ORF">METZ01_LOCUS238404</name>
</gene>
<reference evidence="2" key="1">
    <citation type="submission" date="2018-05" db="EMBL/GenBank/DDBJ databases">
        <authorList>
            <person name="Lanie J.A."/>
            <person name="Ng W.-L."/>
            <person name="Kazmierczak K.M."/>
            <person name="Andrzejewski T.M."/>
            <person name="Davidsen T.M."/>
            <person name="Wayne K.J."/>
            <person name="Tettelin H."/>
            <person name="Glass J.I."/>
            <person name="Rusch D."/>
            <person name="Podicherti R."/>
            <person name="Tsui H.-C.T."/>
            <person name="Winkler M.E."/>
        </authorList>
    </citation>
    <scope>NUCLEOTIDE SEQUENCE</scope>
</reference>
<dbReference type="EMBL" id="UINC01060733">
    <property type="protein sequence ID" value="SVB85550.1"/>
    <property type="molecule type" value="Genomic_DNA"/>
</dbReference>
<name>A0A382HE42_9ZZZZ</name>
<organism evidence="2">
    <name type="scientific">marine metagenome</name>
    <dbReference type="NCBI Taxonomy" id="408172"/>
    <lineage>
        <taxon>unclassified sequences</taxon>
        <taxon>metagenomes</taxon>
        <taxon>ecological metagenomes</taxon>
    </lineage>
</organism>
<dbReference type="AlphaFoldDB" id="A0A382HE42"/>
<dbReference type="Gene3D" id="3.10.20.310">
    <property type="entry name" value="membrane protein fhac"/>
    <property type="match status" value="1"/>
</dbReference>
<proteinExistence type="predicted"/>
<accession>A0A382HE42</accession>
<dbReference type="InterPro" id="IPR010827">
    <property type="entry name" value="BamA/TamA_POTRA"/>
</dbReference>
<feature type="domain" description="POTRA" evidence="1">
    <location>
        <begin position="28"/>
        <end position="73"/>
    </location>
</feature>
<feature type="non-terminal residue" evidence="2">
    <location>
        <position position="75"/>
    </location>
</feature>
<evidence type="ECO:0000313" key="2">
    <source>
        <dbReference type="EMBL" id="SVB85550.1"/>
    </source>
</evidence>
<dbReference type="Pfam" id="PF07244">
    <property type="entry name" value="POTRA"/>
    <property type="match status" value="1"/>
</dbReference>
<sequence>VLLWGGQAWGQISGPAPRARLVQKIIIQHEGQPAASEELIRANIRLKADEPYSLNASDDDIHNLRNTGFFENVYV</sequence>
<feature type="non-terminal residue" evidence="2">
    <location>
        <position position="1"/>
    </location>
</feature>
<evidence type="ECO:0000259" key="1">
    <source>
        <dbReference type="Pfam" id="PF07244"/>
    </source>
</evidence>
<dbReference type="GO" id="GO:0019867">
    <property type="term" value="C:outer membrane"/>
    <property type="evidence" value="ECO:0007669"/>
    <property type="project" value="InterPro"/>
</dbReference>